<dbReference type="GO" id="GO:0006364">
    <property type="term" value="P:rRNA processing"/>
    <property type="evidence" value="ECO:0007669"/>
    <property type="project" value="UniProtKB-UniRule"/>
</dbReference>
<dbReference type="GO" id="GO:0019843">
    <property type="term" value="F:rRNA binding"/>
    <property type="evidence" value="ECO:0007669"/>
    <property type="project" value="UniProtKB-UniRule"/>
</dbReference>
<dbReference type="Pfam" id="PF00636">
    <property type="entry name" value="Ribonuclease_3"/>
    <property type="match status" value="1"/>
</dbReference>
<sequence length="113" mass="12721">MGDAVFELLVRERITAQGSMPVNKLHQASVKYVCATAQSRAIDLLTDHLTEEEADIFRRGRNTHGNNVPKNANPKEYRAATGLEALFGYLYLKGETGRINQLFCIIWENLVLD</sequence>
<dbReference type="InterPro" id="IPR008226">
    <property type="entry name" value="Mini3_fam"/>
</dbReference>
<evidence type="ECO:0000256" key="1">
    <source>
        <dbReference type="ARBA" id="ARBA00022517"/>
    </source>
</evidence>
<evidence type="ECO:0000313" key="9">
    <source>
        <dbReference type="Proteomes" id="UP000003340"/>
    </source>
</evidence>
<dbReference type="Proteomes" id="UP000003340">
    <property type="component" value="Unassembled WGS sequence"/>
</dbReference>
<evidence type="ECO:0000256" key="3">
    <source>
        <dbReference type="ARBA" id="ARBA00022722"/>
    </source>
</evidence>
<keyword evidence="3 6" id="KW-0540">Nuclease</keyword>
<reference evidence="8 9" key="2">
    <citation type="submission" date="2009-02" db="EMBL/GenBank/DDBJ databases">
        <title>Draft genome sequence of Clostridium methylpentosum (DSM 5476).</title>
        <authorList>
            <person name="Sudarsanam P."/>
            <person name="Ley R."/>
            <person name="Guruge J."/>
            <person name="Turnbaugh P.J."/>
            <person name="Mahowald M."/>
            <person name="Liep D."/>
            <person name="Gordon J."/>
        </authorList>
    </citation>
    <scope>NUCLEOTIDE SEQUENCE [LARGE SCALE GENOMIC DNA]</scope>
    <source>
        <strain evidence="8 9">DSM 5476</strain>
    </source>
</reference>
<reference evidence="8 9" key="1">
    <citation type="submission" date="2009-01" db="EMBL/GenBank/DDBJ databases">
        <authorList>
            <person name="Fulton L."/>
            <person name="Clifton S."/>
            <person name="Fulton B."/>
            <person name="Xu J."/>
            <person name="Minx P."/>
            <person name="Pepin K.H."/>
            <person name="Johnson M."/>
            <person name="Bhonagiri V."/>
            <person name="Nash W.E."/>
            <person name="Mardis E.R."/>
            <person name="Wilson R.K."/>
        </authorList>
    </citation>
    <scope>NUCLEOTIDE SEQUENCE [LARGE SCALE GENOMIC DNA]</scope>
    <source>
        <strain evidence="8 9">DSM 5476</strain>
    </source>
</reference>
<dbReference type="Gene3D" id="1.10.1520.10">
    <property type="entry name" value="Ribonuclease III domain"/>
    <property type="match status" value="1"/>
</dbReference>
<dbReference type="InterPro" id="IPR000999">
    <property type="entry name" value="RNase_III_dom"/>
</dbReference>
<feature type="domain" description="RNase III" evidence="7">
    <location>
        <begin position="1"/>
        <end position="94"/>
    </location>
</feature>
<dbReference type="EMBL" id="ACEC01000095">
    <property type="protein sequence ID" value="EEG29547.1"/>
    <property type="molecule type" value="Genomic_DNA"/>
</dbReference>
<dbReference type="PANTHER" id="PTHR34276">
    <property type="entry name" value="MINI-RIBONUCLEASE 3"/>
    <property type="match status" value="1"/>
</dbReference>
<keyword evidence="6" id="KW-0699">rRNA-binding</keyword>
<keyword evidence="1 6" id="KW-0690">Ribosome biogenesis</keyword>
<keyword evidence="5 6" id="KW-0378">Hydrolase</keyword>
<evidence type="ECO:0000256" key="2">
    <source>
        <dbReference type="ARBA" id="ARBA00022552"/>
    </source>
</evidence>
<evidence type="ECO:0000256" key="4">
    <source>
        <dbReference type="ARBA" id="ARBA00022759"/>
    </source>
</evidence>
<dbReference type="HAMAP" id="MF_01468">
    <property type="entry name" value="RNase_Mini_III"/>
    <property type="match status" value="1"/>
</dbReference>
<feature type="active site" evidence="6">
    <location>
        <position position="3"/>
    </location>
</feature>
<dbReference type="PIRSF" id="PIRSF005520">
    <property type="entry name" value="UCP005520"/>
    <property type="match status" value="1"/>
</dbReference>
<gene>
    <name evidence="6" type="primary">mrnC</name>
    <name evidence="8" type="ORF">CLOSTMETH_02818</name>
</gene>
<comment type="caution">
    <text evidence="8">The sequence shown here is derived from an EMBL/GenBank/DDBJ whole genome shotgun (WGS) entry which is preliminary data.</text>
</comment>
<dbReference type="STRING" id="537013.CLOSTMETH_02818"/>
<dbReference type="GO" id="GO:0004525">
    <property type="term" value="F:ribonuclease III activity"/>
    <property type="evidence" value="ECO:0007669"/>
    <property type="project" value="InterPro"/>
</dbReference>
<keyword evidence="2 6" id="KW-0698">rRNA processing</keyword>
<evidence type="ECO:0000256" key="5">
    <source>
        <dbReference type="ARBA" id="ARBA00022801"/>
    </source>
</evidence>
<comment type="subunit">
    <text evidence="6">Homodimer.</text>
</comment>
<dbReference type="HOGENOM" id="CLU_091169_2_1_9"/>
<dbReference type="GO" id="GO:0005737">
    <property type="term" value="C:cytoplasm"/>
    <property type="evidence" value="ECO:0007669"/>
    <property type="project" value="UniProtKB-SubCell"/>
</dbReference>
<comment type="function">
    <text evidence="6">Involved in correct processing of both the 5' and 3' ends of 23S rRNA precursor. Processes 30S rRNA precursor transcript even in absence of ribonuclease 3 (Rnc); Rnc processes 30S rRNA into smaller rRNA precursors.</text>
</comment>
<comment type="cofactor">
    <cofactor evidence="6">
        <name>Mg(2+)</name>
        <dbReference type="ChEBI" id="CHEBI:18420"/>
    </cofactor>
</comment>
<accession>C0EG26</accession>
<dbReference type="InterPro" id="IPR036389">
    <property type="entry name" value="RNase_III_sf"/>
</dbReference>
<dbReference type="eggNOG" id="COG1939">
    <property type="taxonomic scope" value="Bacteria"/>
</dbReference>
<dbReference type="PANTHER" id="PTHR34276:SF1">
    <property type="entry name" value="MINI-RIBONUCLEASE 3"/>
    <property type="match status" value="1"/>
</dbReference>
<evidence type="ECO:0000313" key="8">
    <source>
        <dbReference type="EMBL" id="EEG29547.1"/>
    </source>
</evidence>
<name>C0EG26_9FIRM</name>
<dbReference type="SUPFAM" id="SSF69065">
    <property type="entry name" value="RNase III domain-like"/>
    <property type="match status" value="1"/>
</dbReference>
<keyword evidence="4 6" id="KW-0255">Endonuclease</keyword>
<proteinExistence type="inferred from homology"/>
<evidence type="ECO:0000256" key="6">
    <source>
        <dbReference type="HAMAP-Rule" id="MF_01468"/>
    </source>
</evidence>
<keyword evidence="6" id="KW-0460">Magnesium</keyword>
<comment type="subcellular location">
    <subcellularLocation>
        <location evidence="6">Cytoplasm</location>
    </subcellularLocation>
</comment>
<organism evidence="8 9">
    <name type="scientific">[Clostridium] methylpentosum DSM 5476</name>
    <dbReference type="NCBI Taxonomy" id="537013"/>
    <lineage>
        <taxon>Bacteria</taxon>
        <taxon>Bacillati</taxon>
        <taxon>Bacillota</taxon>
        <taxon>Clostridia</taxon>
        <taxon>Eubacteriales</taxon>
        <taxon>Oscillospiraceae</taxon>
        <taxon>Oscillospiraceae incertae sedis</taxon>
    </lineage>
</organism>
<keyword evidence="9" id="KW-1185">Reference proteome</keyword>
<evidence type="ECO:0000259" key="7">
    <source>
        <dbReference type="Pfam" id="PF00636"/>
    </source>
</evidence>
<protein>
    <recommendedName>
        <fullName evidence="6">Mini-ribonuclease 3</fullName>
        <shortName evidence="6">Mini-3</shortName>
        <shortName evidence="6">Mini-RNase 3</shortName>
        <ecNumber evidence="6">3.1.26.-</ecNumber>
    </recommendedName>
    <alternativeName>
        <fullName evidence="6">Mini-RNase III</fullName>
        <shortName evidence="6">Mini-III</shortName>
    </alternativeName>
</protein>
<keyword evidence="6" id="KW-0694">RNA-binding</keyword>
<dbReference type="AlphaFoldDB" id="C0EG26"/>
<dbReference type="EC" id="3.1.26.-" evidence="6"/>
<keyword evidence="6" id="KW-0963">Cytoplasm</keyword>
<comment type="similarity">
    <text evidence="6">Belongs to the MrnC RNase family.</text>
</comment>